<reference evidence="4 6" key="1">
    <citation type="submission" date="2020-06" db="EMBL/GenBank/DDBJ databases">
        <title>Anoxygenic phototrophic Chloroflexota member uses a Type I reaction center.</title>
        <authorList>
            <person name="Tsuji J.M."/>
            <person name="Shaw N.A."/>
            <person name="Nagashima S."/>
            <person name="Venkiteswaran J."/>
            <person name="Schiff S.L."/>
            <person name="Hanada S."/>
            <person name="Tank M."/>
            <person name="Neufeld J.D."/>
        </authorList>
    </citation>
    <scope>NUCLEOTIDE SEQUENCE [LARGE SCALE GENOMIC DNA]</scope>
    <source>
        <strain evidence="4">L227-S17</strain>
    </source>
</reference>
<dbReference type="InterPro" id="IPR036291">
    <property type="entry name" value="NAD(P)-bd_dom_sf"/>
</dbReference>
<dbReference type="PANTHER" id="PTHR43086">
    <property type="entry name" value="VERY-LONG-CHAIN 3-OXOOACYL-COA REDUCTASE"/>
    <property type="match status" value="1"/>
</dbReference>
<dbReference type="Pfam" id="PF00106">
    <property type="entry name" value="adh_short"/>
    <property type="match status" value="1"/>
</dbReference>
<dbReference type="PANTHER" id="PTHR43086:SF3">
    <property type="entry name" value="NADP-DEPENDENT 3-HYDROXY ACID DEHYDROGENASE YDFG"/>
    <property type="match status" value="1"/>
</dbReference>
<dbReference type="GO" id="GO:0016491">
    <property type="term" value="F:oxidoreductase activity"/>
    <property type="evidence" value="ECO:0007669"/>
    <property type="project" value="UniProtKB-KW"/>
</dbReference>
<dbReference type="Gene3D" id="3.40.50.720">
    <property type="entry name" value="NAD(P)-binding Rossmann-like Domain"/>
    <property type="match status" value="1"/>
</dbReference>
<dbReference type="SUPFAM" id="SSF51735">
    <property type="entry name" value="NAD(P)-binding Rossmann-fold domains"/>
    <property type="match status" value="1"/>
</dbReference>
<sequence length="270" mass="29529">MYHYVGKTALITGASSGIGEVFARALAKRGMNLILVARTESKLRALAQELGSQYRVNVEVLSIDLGNPGAAQSVRQTTRDAGWRVDLLVNNAGFSTLGAFETIPPELEQQCVMVNIAALLDLTHAYIPDMLEQGEGAIINMASVLSFVGGGRQATYAATKAFVFSLSQALWSDYRKRGIRVFALCPGPVATGFFEVMGADAKLNFMGLMDKPERVVKVGLKAFEKGKPYKLVGWFTKATALSTRILPRTLMSRVVHFMTVFIYKPNGKRR</sequence>
<dbReference type="EMBL" id="JACATZ010000003">
    <property type="protein sequence ID" value="NWJ47576.1"/>
    <property type="molecule type" value="Genomic_DNA"/>
</dbReference>
<name>A0A8T7M6A5_9CHLR</name>
<proteinExistence type="inferred from homology"/>
<dbReference type="CDD" id="cd05233">
    <property type="entry name" value="SDR_c"/>
    <property type="match status" value="1"/>
</dbReference>
<gene>
    <name evidence="4" type="ORF">HXX08_17095</name>
    <name evidence="5" type="ORF">OZ401_003102</name>
</gene>
<keyword evidence="7" id="KW-1185">Reference proteome</keyword>
<dbReference type="PIRSF" id="PIRSF000126">
    <property type="entry name" value="11-beta-HSD1"/>
    <property type="match status" value="1"/>
</dbReference>
<evidence type="ECO:0000313" key="7">
    <source>
        <dbReference type="Proteomes" id="UP001431572"/>
    </source>
</evidence>
<keyword evidence="2" id="KW-0560">Oxidoreductase</keyword>
<dbReference type="EMBL" id="CP128400">
    <property type="protein sequence ID" value="WJW69486.1"/>
    <property type="molecule type" value="Genomic_DNA"/>
</dbReference>
<evidence type="ECO:0000256" key="3">
    <source>
        <dbReference type="RuleBase" id="RU000363"/>
    </source>
</evidence>
<dbReference type="PRINTS" id="PR00081">
    <property type="entry name" value="GDHRDH"/>
</dbReference>
<reference evidence="5" key="2">
    <citation type="journal article" date="2024" name="Nature">
        <title>Anoxygenic phototroph of the Chloroflexota uses a type I reaction centre.</title>
        <authorList>
            <person name="Tsuji J.M."/>
            <person name="Shaw N.A."/>
            <person name="Nagashima S."/>
            <person name="Venkiteswaran J.J."/>
            <person name="Schiff S.L."/>
            <person name="Watanabe T."/>
            <person name="Fukui M."/>
            <person name="Hanada S."/>
            <person name="Tank M."/>
            <person name="Neufeld J.D."/>
        </authorList>
    </citation>
    <scope>NUCLEOTIDE SEQUENCE</scope>
    <source>
        <strain evidence="5">L227-S17</strain>
    </source>
</reference>
<evidence type="ECO:0000313" key="4">
    <source>
        <dbReference type="EMBL" id="NWJ47576.1"/>
    </source>
</evidence>
<evidence type="ECO:0000256" key="2">
    <source>
        <dbReference type="ARBA" id="ARBA00023002"/>
    </source>
</evidence>
<organism evidence="4 6">
    <name type="scientific">Candidatus Chlorohelix allophototropha</name>
    <dbReference type="NCBI Taxonomy" id="3003348"/>
    <lineage>
        <taxon>Bacteria</taxon>
        <taxon>Bacillati</taxon>
        <taxon>Chloroflexota</taxon>
        <taxon>Chloroflexia</taxon>
        <taxon>Candidatus Chloroheliales</taxon>
        <taxon>Candidatus Chloroheliaceae</taxon>
        <taxon>Candidatus Chlorohelix</taxon>
    </lineage>
</organism>
<protein>
    <submittedName>
        <fullName evidence="4">SDR family oxidoreductase</fullName>
    </submittedName>
</protein>
<evidence type="ECO:0000313" key="5">
    <source>
        <dbReference type="EMBL" id="WJW69486.1"/>
    </source>
</evidence>
<evidence type="ECO:0000256" key="1">
    <source>
        <dbReference type="ARBA" id="ARBA00006484"/>
    </source>
</evidence>
<dbReference type="PRINTS" id="PR00080">
    <property type="entry name" value="SDRFAMILY"/>
</dbReference>
<dbReference type="Proteomes" id="UP000521676">
    <property type="component" value="Unassembled WGS sequence"/>
</dbReference>
<dbReference type="AlphaFoldDB" id="A0A8T7M6A5"/>
<dbReference type="Proteomes" id="UP001431572">
    <property type="component" value="Chromosome 2"/>
</dbReference>
<comment type="similarity">
    <text evidence="1 3">Belongs to the short-chain dehydrogenases/reductases (SDR) family.</text>
</comment>
<dbReference type="RefSeq" id="WP_341471370.1">
    <property type="nucleotide sequence ID" value="NZ_CP128400.1"/>
</dbReference>
<dbReference type="InterPro" id="IPR002347">
    <property type="entry name" value="SDR_fam"/>
</dbReference>
<accession>A0A8T7M6A5</accession>
<evidence type="ECO:0000313" key="6">
    <source>
        <dbReference type="Proteomes" id="UP000521676"/>
    </source>
</evidence>